<dbReference type="InterPro" id="IPR036259">
    <property type="entry name" value="MFS_trans_sf"/>
</dbReference>
<feature type="compositionally biased region" description="Basic and acidic residues" evidence="6">
    <location>
        <begin position="280"/>
        <end position="291"/>
    </location>
</feature>
<evidence type="ECO:0000313" key="10">
    <source>
        <dbReference type="EMBL" id="NRN69214.1"/>
    </source>
</evidence>
<feature type="transmembrane region" description="Helical" evidence="7">
    <location>
        <begin position="46"/>
        <end position="67"/>
    </location>
</feature>
<feature type="transmembrane region" description="Helical" evidence="7">
    <location>
        <begin position="139"/>
        <end position="161"/>
    </location>
</feature>
<dbReference type="PROSITE" id="PS50937">
    <property type="entry name" value="HTH_MERR_2"/>
    <property type="match status" value="1"/>
</dbReference>
<dbReference type="SMART" id="SM00422">
    <property type="entry name" value="HTH_MERR"/>
    <property type="match status" value="1"/>
</dbReference>
<feature type="region of interest" description="Disordered" evidence="6">
    <location>
        <begin position="278"/>
        <end position="437"/>
    </location>
</feature>
<evidence type="ECO:0000256" key="4">
    <source>
        <dbReference type="ARBA" id="ARBA00023125"/>
    </source>
</evidence>
<proteinExistence type="predicted"/>
<dbReference type="Gene3D" id="1.20.1250.20">
    <property type="entry name" value="MFS general substrate transporter like domains"/>
    <property type="match status" value="1"/>
</dbReference>
<evidence type="ECO:0000256" key="3">
    <source>
        <dbReference type="ARBA" id="ARBA00022989"/>
    </source>
</evidence>
<feature type="transmembrane region" description="Helical" evidence="7">
    <location>
        <begin position="167"/>
        <end position="184"/>
    </location>
</feature>
<organism evidence="10 11">
    <name type="scientific">Kibdelosporangium persicum</name>
    <dbReference type="NCBI Taxonomy" id="2698649"/>
    <lineage>
        <taxon>Bacteria</taxon>
        <taxon>Bacillati</taxon>
        <taxon>Actinomycetota</taxon>
        <taxon>Actinomycetes</taxon>
        <taxon>Pseudonocardiales</taxon>
        <taxon>Pseudonocardiaceae</taxon>
        <taxon>Kibdelosporangium</taxon>
    </lineage>
</organism>
<keyword evidence="3 7" id="KW-1133">Transmembrane helix</keyword>
<keyword evidence="4" id="KW-0238">DNA-binding</keyword>
<keyword evidence="11" id="KW-1185">Reference proteome</keyword>
<dbReference type="PROSITE" id="PS50850">
    <property type="entry name" value="MFS"/>
    <property type="match status" value="1"/>
</dbReference>
<feature type="transmembrane region" description="Helical" evidence="7">
    <location>
        <begin position="209"/>
        <end position="230"/>
    </location>
</feature>
<sequence length="574" mass="61701">MNARKHAGSRAALVVLLAASTLGVMGGAVIVPVLELIRGDLGVSGTLAGFILTAHGLAIAVSSPVFGRAIDRWGIRRPMIGGLVVYALGGGAGLVVTSYPALIVSRLVFGVGAAAVFTGTTVAMLAFYRGAERDRVMGWRSTATSVGGLVWPLLGGVLGGLTWHATFAVYLISLPLALLAVWSLPDTTERPRDAQAAGMIGMLRRRPALLGWYGLWIVIAVQMYVLAIFLPQRLAQIGDPGAGAGVALRGGGRGDHHQPGRPGLRPAAGAAELRGAAAYRPDHRAGRVPDLRHRHPAGRPAAGARAVRHRQRDPVPGSDRLGRPGGRRRLPQPRRLAVGHRDLRRPIPFTAAVRPPDRGDLDHHRLPGGRRGIGDPAGSRTRPADRRGRRGRRRPPRRSSAGRRDGSVSRHRVATASTPGPADRISTVGCHRRKGRGVGEQMQIGEVAERTGLSLRTIRYYEEVGLVVPSARSQGGFRLYIEPDVERLLLIKRMKPLGFQLDEMRELLAILDPLPHDAPLDDPAARLRQYSATAEQACEELRAKLRVAEEFAALLHTQLTTHRRQTGSALPQSP</sequence>
<evidence type="ECO:0000256" key="1">
    <source>
        <dbReference type="ARBA" id="ARBA00004651"/>
    </source>
</evidence>
<reference evidence="10 11" key="1">
    <citation type="submission" date="2020-01" db="EMBL/GenBank/DDBJ databases">
        <title>Kibdelosporangium persica a novel Actinomycetes from a hot desert in Iran.</title>
        <authorList>
            <person name="Safaei N."/>
            <person name="Zaburannyi N."/>
            <person name="Mueller R."/>
            <person name="Wink J."/>
        </authorList>
    </citation>
    <scope>NUCLEOTIDE SEQUENCE [LARGE SCALE GENOMIC DNA]</scope>
    <source>
        <strain evidence="10 11">4NS15</strain>
    </source>
</reference>
<dbReference type="PANTHER" id="PTHR30204">
    <property type="entry name" value="REDOX-CYCLING DRUG-SENSING TRANSCRIPTIONAL ACTIVATOR SOXR"/>
    <property type="match status" value="1"/>
</dbReference>
<dbReference type="InterPro" id="IPR009061">
    <property type="entry name" value="DNA-bd_dom_put_sf"/>
</dbReference>
<dbReference type="Proteomes" id="UP000763557">
    <property type="component" value="Unassembled WGS sequence"/>
</dbReference>
<feature type="compositionally biased region" description="Basic and acidic residues" evidence="6">
    <location>
        <begin position="355"/>
        <end position="365"/>
    </location>
</feature>
<accession>A0ABX2FCX1</accession>
<dbReference type="Gene3D" id="1.10.1660.10">
    <property type="match status" value="1"/>
</dbReference>
<name>A0ABX2FCX1_9PSEU</name>
<dbReference type="Pfam" id="PF13411">
    <property type="entry name" value="MerR_1"/>
    <property type="match status" value="1"/>
</dbReference>
<dbReference type="InterPro" id="IPR000551">
    <property type="entry name" value="MerR-type_HTH_dom"/>
</dbReference>
<evidence type="ECO:0000256" key="5">
    <source>
        <dbReference type="ARBA" id="ARBA00023136"/>
    </source>
</evidence>
<dbReference type="SUPFAM" id="SSF103473">
    <property type="entry name" value="MFS general substrate transporter"/>
    <property type="match status" value="1"/>
</dbReference>
<protein>
    <submittedName>
        <fullName evidence="10">MFS family arabinose efflux permease</fullName>
    </submittedName>
</protein>
<evidence type="ECO:0000259" key="8">
    <source>
        <dbReference type="PROSITE" id="PS50850"/>
    </source>
</evidence>
<dbReference type="SUPFAM" id="SSF46955">
    <property type="entry name" value="Putative DNA-binding domain"/>
    <property type="match status" value="1"/>
</dbReference>
<feature type="transmembrane region" description="Helical" evidence="7">
    <location>
        <begin position="12"/>
        <end position="34"/>
    </location>
</feature>
<feature type="domain" description="HTH merR-type" evidence="9">
    <location>
        <begin position="441"/>
        <end position="510"/>
    </location>
</feature>
<feature type="domain" description="Major facilitator superfamily (MFS) profile" evidence="8">
    <location>
        <begin position="12"/>
        <end position="574"/>
    </location>
</feature>
<dbReference type="PANTHER" id="PTHR30204:SF93">
    <property type="entry name" value="HTH MERR-TYPE DOMAIN-CONTAINING PROTEIN"/>
    <property type="match status" value="1"/>
</dbReference>
<dbReference type="PRINTS" id="PR00040">
    <property type="entry name" value="HTHMERR"/>
</dbReference>
<evidence type="ECO:0000256" key="6">
    <source>
        <dbReference type="SAM" id="MobiDB-lite"/>
    </source>
</evidence>
<comment type="caution">
    <text evidence="10">The sequence shown here is derived from an EMBL/GenBank/DDBJ whole genome shotgun (WGS) entry which is preliminary data.</text>
</comment>
<evidence type="ECO:0000256" key="2">
    <source>
        <dbReference type="ARBA" id="ARBA00022692"/>
    </source>
</evidence>
<dbReference type="PROSITE" id="PS00552">
    <property type="entry name" value="HTH_MERR_1"/>
    <property type="match status" value="1"/>
</dbReference>
<dbReference type="EMBL" id="JAAATY010000025">
    <property type="protein sequence ID" value="NRN69214.1"/>
    <property type="molecule type" value="Genomic_DNA"/>
</dbReference>
<feature type="transmembrane region" description="Helical" evidence="7">
    <location>
        <begin position="79"/>
        <end position="101"/>
    </location>
</feature>
<dbReference type="InterPro" id="IPR047057">
    <property type="entry name" value="MerR_fam"/>
</dbReference>
<keyword evidence="5 7" id="KW-0472">Membrane</keyword>
<dbReference type="InterPro" id="IPR020846">
    <property type="entry name" value="MFS_dom"/>
</dbReference>
<gene>
    <name evidence="10" type="ORF">GC106_64700</name>
</gene>
<feature type="region of interest" description="Disordered" evidence="6">
    <location>
        <begin position="248"/>
        <end position="267"/>
    </location>
</feature>
<keyword evidence="2 7" id="KW-0812">Transmembrane</keyword>
<evidence type="ECO:0000259" key="9">
    <source>
        <dbReference type="PROSITE" id="PS50937"/>
    </source>
</evidence>
<feature type="transmembrane region" description="Helical" evidence="7">
    <location>
        <begin position="107"/>
        <end position="127"/>
    </location>
</feature>
<evidence type="ECO:0000313" key="11">
    <source>
        <dbReference type="Proteomes" id="UP000763557"/>
    </source>
</evidence>
<evidence type="ECO:0000256" key="7">
    <source>
        <dbReference type="SAM" id="Phobius"/>
    </source>
</evidence>
<dbReference type="Pfam" id="PF07690">
    <property type="entry name" value="MFS_1"/>
    <property type="match status" value="1"/>
</dbReference>
<comment type="subcellular location">
    <subcellularLocation>
        <location evidence="1">Cell membrane</location>
        <topology evidence="1">Multi-pass membrane protein</topology>
    </subcellularLocation>
</comment>
<dbReference type="InterPro" id="IPR011701">
    <property type="entry name" value="MFS"/>
</dbReference>
<feature type="compositionally biased region" description="Basic residues" evidence="6">
    <location>
        <begin position="387"/>
        <end position="401"/>
    </location>
</feature>